<comment type="caution">
    <text evidence="1">The sequence shown here is derived from an EMBL/GenBank/DDBJ whole genome shotgun (WGS) entry which is preliminary data.</text>
</comment>
<organism evidence="1 2">
    <name type="scientific">Peronospora matthiolae</name>
    <dbReference type="NCBI Taxonomy" id="2874970"/>
    <lineage>
        <taxon>Eukaryota</taxon>
        <taxon>Sar</taxon>
        <taxon>Stramenopiles</taxon>
        <taxon>Oomycota</taxon>
        <taxon>Peronosporomycetes</taxon>
        <taxon>Peronosporales</taxon>
        <taxon>Peronosporaceae</taxon>
        <taxon>Peronospora</taxon>
    </lineage>
</organism>
<dbReference type="PANTHER" id="PTHR35450">
    <property type="entry name" value="REVERSE TRANSCRIPTASE DOMAIN-CONTAINING PROTEIN"/>
    <property type="match status" value="1"/>
</dbReference>
<reference evidence="1" key="1">
    <citation type="submission" date="2024-01" db="EMBL/GenBank/DDBJ databases">
        <authorList>
            <person name="Webb A."/>
        </authorList>
    </citation>
    <scope>NUCLEOTIDE SEQUENCE</scope>
    <source>
        <strain evidence="1">Pm1</strain>
    </source>
</reference>
<gene>
    <name evidence="1" type="ORF">PM001_LOCUS33172</name>
</gene>
<dbReference type="Proteomes" id="UP001162060">
    <property type="component" value="Unassembled WGS sequence"/>
</dbReference>
<evidence type="ECO:0000313" key="2">
    <source>
        <dbReference type="Proteomes" id="UP001162060"/>
    </source>
</evidence>
<proteinExistence type="predicted"/>
<name>A0AAV1VP04_9STRA</name>
<dbReference type="AlphaFoldDB" id="A0AAV1VP04"/>
<dbReference type="EMBL" id="CAKLBY020000390">
    <property type="protein sequence ID" value="CAK7948022.1"/>
    <property type="molecule type" value="Genomic_DNA"/>
</dbReference>
<accession>A0AAV1VP04</accession>
<evidence type="ECO:0000313" key="1">
    <source>
        <dbReference type="EMBL" id="CAK7948022.1"/>
    </source>
</evidence>
<protein>
    <recommendedName>
        <fullName evidence="3">Reverse transcriptase</fullName>
    </recommendedName>
</protein>
<sequence length="239" mass="26822">MKDQGKVARTLGDAGSAFLSRPRGLWESDYRFAVGGRLNQLDTHCVLKRGRLRSHDKCRFPGCFLSETLAHVFNHCAGTMDAVRGRHDEALKIIERAVVSSAKDRTDRVELRVNQTVPSLPGPALRPDLQVYNHTTRSVSVVDLAVAFEDQAKEDPRTSTLVRIAELKRTKYDCVAKRSQGNFYWDLVRRSHGSHAPVKPRMLLLVDTGRDGWLAIAHATFCGQDRTAWDEAIGWSPPF</sequence>
<evidence type="ECO:0008006" key="3">
    <source>
        <dbReference type="Google" id="ProtNLM"/>
    </source>
</evidence>
<dbReference type="PANTHER" id="PTHR35450:SF2">
    <property type="entry name" value="REVERSE TRANSCRIPTASE DOMAIN-CONTAINING PROTEIN"/>
    <property type="match status" value="1"/>
</dbReference>